<dbReference type="GO" id="GO:0005634">
    <property type="term" value="C:nucleus"/>
    <property type="evidence" value="ECO:0007669"/>
    <property type="project" value="InterPro"/>
</dbReference>
<keyword evidence="1" id="KW-0862">Zinc</keyword>
<feature type="domain" description="ZAD" evidence="2">
    <location>
        <begin position="5"/>
        <end position="81"/>
    </location>
</feature>
<dbReference type="Proteomes" id="UP000694872">
    <property type="component" value="Unplaced"/>
</dbReference>
<dbReference type="GO" id="GO:0008270">
    <property type="term" value="F:zinc ion binding"/>
    <property type="evidence" value="ECO:0007669"/>
    <property type="project" value="UniProtKB-UniRule"/>
</dbReference>
<gene>
    <name evidence="3" type="primary">LOC106114691</name>
</gene>
<evidence type="ECO:0000256" key="1">
    <source>
        <dbReference type="PROSITE-ProRule" id="PRU01263"/>
    </source>
</evidence>
<dbReference type="InterPro" id="IPR012934">
    <property type="entry name" value="Znf_AD"/>
</dbReference>
<protein>
    <submittedName>
        <fullName evidence="3">Uncharacterized protein LOC106114691</fullName>
    </submittedName>
</protein>
<accession>A0AAJ6Z1X4</accession>
<feature type="binding site" evidence="1">
    <location>
        <position position="7"/>
    </location>
    <ligand>
        <name>Zn(2+)</name>
        <dbReference type="ChEBI" id="CHEBI:29105"/>
    </ligand>
</feature>
<dbReference type="Gene3D" id="3.40.1800.20">
    <property type="match status" value="1"/>
</dbReference>
<dbReference type="PROSITE" id="PS51915">
    <property type="entry name" value="ZAD"/>
    <property type="match status" value="1"/>
</dbReference>
<evidence type="ECO:0000313" key="3">
    <source>
        <dbReference type="RefSeq" id="XP_013163444.1"/>
    </source>
</evidence>
<evidence type="ECO:0000259" key="2">
    <source>
        <dbReference type="PROSITE" id="PS51915"/>
    </source>
</evidence>
<dbReference type="SUPFAM" id="SSF57716">
    <property type="entry name" value="Glucocorticoid receptor-like (DNA-binding domain)"/>
    <property type="match status" value="1"/>
</dbReference>
<sequence>MECIQLCRCCLAVGLHKDLDVPYFYLEKKEVYSDMLSECFNIVLSADKTYNMICESCITSLRDSFIFKQQVIKAEQDFLEWIKEKKDKDNSQVKEELKEESGNESDDYFLSDAVKPTKLKLEAKDISKRRKTNKRDINDFDVEFQTIKVEPKPESEESDYSISDTGKLLVLFELDILFFTNMP</sequence>
<name>A0AAJ6Z1X4_PAPXU</name>
<dbReference type="KEGG" id="pxu:106114691"/>
<feature type="binding site" evidence="1">
    <location>
        <position position="54"/>
    </location>
    <ligand>
        <name>Zn(2+)</name>
        <dbReference type="ChEBI" id="CHEBI:29105"/>
    </ligand>
</feature>
<dbReference type="SMART" id="SM00868">
    <property type="entry name" value="zf-AD"/>
    <property type="match status" value="1"/>
</dbReference>
<feature type="binding site" evidence="1">
    <location>
        <position position="57"/>
    </location>
    <ligand>
        <name>Zn(2+)</name>
        <dbReference type="ChEBI" id="CHEBI:29105"/>
    </ligand>
</feature>
<reference evidence="3" key="1">
    <citation type="submission" date="2025-08" db="UniProtKB">
        <authorList>
            <consortium name="RefSeq"/>
        </authorList>
    </citation>
    <scope>IDENTIFICATION</scope>
</reference>
<dbReference type="Pfam" id="PF07776">
    <property type="entry name" value="zf-AD"/>
    <property type="match status" value="1"/>
</dbReference>
<dbReference type="AlphaFoldDB" id="A0AAJ6Z1X4"/>
<feature type="binding site" evidence="1">
    <location>
        <position position="10"/>
    </location>
    <ligand>
        <name>Zn(2+)</name>
        <dbReference type="ChEBI" id="CHEBI:29105"/>
    </ligand>
</feature>
<keyword evidence="1" id="KW-0479">Metal-binding</keyword>
<keyword evidence="1" id="KW-0863">Zinc-finger</keyword>
<proteinExistence type="predicted"/>
<dbReference type="GeneID" id="106114691"/>
<organism evidence="3">
    <name type="scientific">Papilio xuthus</name>
    <name type="common">Asian swallowtail butterfly</name>
    <dbReference type="NCBI Taxonomy" id="66420"/>
    <lineage>
        <taxon>Eukaryota</taxon>
        <taxon>Metazoa</taxon>
        <taxon>Ecdysozoa</taxon>
        <taxon>Arthropoda</taxon>
        <taxon>Hexapoda</taxon>
        <taxon>Insecta</taxon>
        <taxon>Pterygota</taxon>
        <taxon>Neoptera</taxon>
        <taxon>Endopterygota</taxon>
        <taxon>Lepidoptera</taxon>
        <taxon>Glossata</taxon>
        <taxon>Ditrysia</taxon>
        <taxon>Papilionoidea</taxon>
        <taxon>Papilionidae</taxon>
        <taxon>Papilioninae</taxon>
        <taxon>Papilio</taxon>
    </lineage>
</organism>
<dbReference type="RefSeq" id="XP_013163444.1">
    <property type="nucleotide sequence ID" value="XM_013307990.1"/>
</dbReference>